<dbReference type="GO" id="GO:0019432">
    <property type="term" value="P:triglyceride biosynthetic process"/>
    <property type="evidence" value="ECO:0007669"/>
    <property type="project" value="UniProtKB-ARBA"/>
</dbReference>
<feature type="transmembrane region" description="Helical" evidence="6">
    <location>
        <begin position="102"/>
        <end position="124"/>
    </location>
</feature>
<feature type="region of interest" description="Disordered" evidence="5">
    <location>
        <begin position="197"/>
        <end position="220"/>
    </location>
</feature>
<dbReference type="AlphaFoldDB" id="D8THC8"/>
<evidence type="ECO:0000313" key="8">
    <source>
        <dbReference type="Proteomes" id="UP000001058"/>
    </source>
</evidence>
<dbReference type="STRING" id="3068.D8THC8"/>
<feature type="transmembrane region" description="Helical" evidence="6">
    <location>
        <begin position="239"/>
        <end position="264"/>
    </location>
</feature>
<name>D8THC8_VOLCA</name>
<dbReference type="GO" id="GO:0005783">
    <property type="term" value="C:endoplasmic reticulum"/>
    <property type="evidence" value="ECO:0007669"/>
    <property type="project" value="TreeGrafter"/>
</dbReference>
<evidence type="ECO:0000256" key="3">
    <source>
        <dbReference type="ARBA" id="ARBA00022989"/>
    </source>
</evidence>
<keyword evidence="3 6" id="KW-1133">Transmembrane helix</keyword>
<dbReference type="PANTHER" id="PTHR13285:SF18">
    <property type="entry name" value="PROTEIN-CYSTEINE N-PALMITOYLTRANSFERASE RASP"/>
    <property type="match status" value="1"/>
</dbReference>
<dbReference type="InParanoid" id="D8THC8"/>
<keyword evidence="4 6" id="KW-0472">Membrane</keyword>
<feature type="transmembrane region" description="Helical" evidence="6">
    <location>
        <begin position="285"/>
        <end position="306"/>
    </location>
</feature>
<dbReference type="InterPro" id="IPR004299">
    <property type="entry name" value="MBOAT_fam"/>
</dbReference>
<evidence type="ECO:0000256" key="2">
    <source>
        <dbReference type="ARBA" id="ARBA00022692"/>
    </source>
</evidence>
<dbReference type="FunCoup" id="D8THC8">
    <property type="interactions" value="585"/>
</dbReference>
<protein>
    <recommendedName>
        <fullName evidence="9">Membrane bound O-acyl transferase</fullName>
    </recommendedName>
</protein>
<dbReference type="InterPro" id="IPR051085">
    <property type="entry name" value="MB_O-acyltransferase"/>
</dbReference>
<dbReference type="GeneID" id="9621984"/>
<evidence type="ECO:0008006" key="9">
    <source>
        <dbReference type="Google" id="ProtNLM"/>
    </source>
</evidence>
<evidence type="ECO:0000256" key="6">
    <source>
        <dbReference type="SAM" id="Phobius"/>
    </source>
</evidence>
<evidence type="ECO:0000256" key="1">
    <source>
        <dbReference type="ARBA" id="ARBA00004141"/>
    </source>
</evidence>
<dbReference type="RefSeq" id="XP_002945693.1">
    <property type="nucleotide sequence ID" value="XM_002945647.1"/>
</dbReference>
<keyword evidence="2 6" id="KW-0812">Transmembrane</keyword>
<evidence type="ECO:0000256" key="5">
    <source>
        <dbReference type="SAM" id="MobiDB-lite"/>
    </source>
</evidence>
<feature type="transmembrane region" description="Helical" evidence="6">
    <location>
        <begin position="484"/>
        <end position="506"/>
    </location>
</feature>
<evidence type="ECO:0000313" key="7">
    <source>
        <dbReference type="EMBL" id="EFJ52688.1"/>
    </source>
</evidence>
<dbReference type="KEGG" id="vcn:VOLCADRAFT_85921"/>
<dbReference type="eggNOG" id="KOG3860">
    <property type="taxonomic scope" value="Eukaryota"/>
</dbReference>
<dbReference type="OrthoDB" id="420606at2759"/>
<accession>D8THC8</accession>
<sequence length="589" mass="64220">MAQFPRVRAFALHCNGRLCYPVQNGMTLTIKFAIIGTNNRNPMMSPKARAFPSIRQALLVALSLAFLCALHGACAVYVAALAAGAYVVSRRMASRPYGLLGVWVYACCTLLLARLLEGLPFAWISPSLAHLDRHRGVLRWHIHYNLLVLRFISFASDLHWARGGKRIWPPSPAALGAGAATASAGQKAALQGERVGVGGSGGSSGGGDGGTRFGDGGSSGVQQHVDAELRALSEAPLPLAYYSLMPFLEYCMYPPLYIAGPIITFNSFAAQRMLRRQRLMGAQQVLVYALRAALAWACLEGLTHALPYNSIAKYRVLDRLAARAAATPQIDNSGGGGGGWFPAPRPLHYAITGYWVLVFMWLKFTVIWRFFRLASLADGIVPPENMTRCVCNNYDIEGFWRSWHASYNRWLVRYMYIPLGGSRWRVINVWVIFTFVALWHDLEWRLLSWAWLMAAAVAPEMILKALARSAAARRWHGSAAFRHVCALAAAVNILMLMAANLVGFVVGVDGIRPLIRQVLGQPSFLAVVLLALFAAAQVMFWRRECEARAAATATTSAAVAAAEGAACSATTAAGCGSRIRTESDRMSEL</sequence>
<dbReference type="GO" id="GO:0016020">
    <property type="term" value="C:membrane"/>
    <property type="evidence" value="ECO:0007669"/>
    <property type="project" value="UniProtKB-SubCell"/>
</dbReference>
<feature type="transmembrane region" description="Helical" evidence="6">
    <location>
        <begin position="423"/>
        <end position="440"/>
    </location>
</feature>
<proteinExistence type="predicted"/>
<comment type="subcellular location">
    <subcellularLocation>
        <location evidence="1">Membrane</location>
        <topology evidence="1">Multi-pass membrane protein</topology>
    </subcellularLocation>
</comment>
<feature type="compositionally biased region" description="Gly residues" evidence="5">
    <location>
        <begin position="197"/>
        <end position="219"/>
    </location>
</feature>
<dbReference type="Proteomes" id="UP000001058">
    <property type="component" value="Unassembled WGS sequence"/>
</dbReference>
<dbReference type="EMBL" id="GL378323">
    <property type="protein sequence ID" value="EFJ52688.1"/>
    <property type="molecule type" value="Genomic_DNA"/>
</dbReference>
<gene>
    <name evidence="7" type="ORF">VOLCADRAFT_85921</name>
</gene>
<feature type="transmembrane region" description="Helical" evidence="6">
    <location>
        <begin position="518"/>
        <end position="541"/>
    </location>
</feature>
<dbReference type="PANTHER" id="PTHR13285">
    <property type="entry name" value="ACYLTRANSFERASE"/>
    <property type="match status" value="1"/>
</dbReference>
<feature type="transmembrane region" description="Helical" evidence="6">
    <location>
        <begin position="57"/>
        <end position="82"/>
    </location>
</feature>
<dbReference type="Pfam" id="PF03062">
    <property type="entry name" value="MBOAT"/>
    <property type="match status" value="2"/>
</dbReference>
<keyword evidence="8" id="KW-1185">Reference proteome</keyword>
<organism evidence="8">
    <name type="scientific">Volvox carteri f. nagariensis</name>
    <dbReference type="NCBI Taxonomy" id="3068"/>
    <lineage>
        <taxon>Eukaryota</taxon>
        <taxon>Viridiplantae</taxon>
        <taxon>Chlorophyta</taxon>
        <taxon>core chlorophytes</taxon>
        <taxon>Chlorophyceae</taxon>
        <taxon>CS clade</taxon>
        <taxon>Chlamydomonadales</taxon>
        <taxon>Volvocaceae</taxon>
        <taxon>Volvox</taxon>
    </lineage>
</organism>
<reference evidence="7 8" key="1">
    <citation type="journal article" date="2010" name="Science">
        <title>Genomic analysis of organismal complexity in the multicellular green alga Volvox carteri.</title>
        <authorList>
            <person name="Prochnik S.E."/>
            <person name="Umen J."/>
            <person name="Nedelcu A.M."/>
            <person name="Hallmann A."/>
            <person name="Miller S.M."/>
            <person name="Nishii I."/>
            <person name="Ferris P."/>
            <person name="Kuo A."/>
            <person name="Mitros T."/>
            <person name="Fritz-Laylin L.K."/>
            <person name="Hellsten U."/>
            <person name="Chapman J."/>
            <person name="Simakov O."/>
            <person name="Rensing S.A."/>
            <person name="Terry A."/>
            <person name="Pangilinan J."/>
            <person name="Kapitonov V."/>
            <person name="Jurka J."/>
            <person name="Salamov A."/>
            <person name="Shapiro H."/>
            <person name="Schmutz J."/>
            <person name="Grimwood J."/>
            <person name="Lindquist E."/>
            <person name="Lucas S."/>
            <person name="Grigoriev I.V."/>
            <person name="Schmitt R."/>
            <person name="Kirk D."/>
            <person name="Rokhsar D.S."/>
        </authorList>
    </citation>
    <scope>NUCLEOTIDE SEQUENCE [LARGE SCALE GENOMIC DNA]</scope>
    <source>
        <strain evidence="8">f. Nagariensis / Eve</strain>
    </source>
</reference>
<dbReference type="GO" id="GO:0016746">
    <property type="term" value="F:acyltransferase activity"/>
    <property type="evidence" value="ECO:0007669"/>
    <property type="project" value="TreeGrafter"/>
</dbReference>
<feature type="transmembrane region" description="Helical" evidence="6">
    <location>
        <begin position="446"/>
        <end position="463"/>
    </location>
</feature>
<feature type="transmembrane region" description="Helical" evidence="6">
    <location>
        <begin position="347"/>
        <end position="366"/>
    </location>
</feature>
<evidence type="ECO:0000256" key="4">
    <source>
        <dbReference type="ARBA" id="ARBA00023136"/>
    </source>
</evidence>